<keyword evidence="2" id="KW-1185">Reference proteome</keyword>
<proteinExistence type="predicted"/>
<organism evidence="1 2">
    <name type="scientific">Vagococcus fluvialis</name>
    <dbReference type="NCBI Taxonomy" id="2738"/>
    <lineage>
        <taxon>Bacteria</taxon>
        <taxon>Bacillati</taxon>
        <taxon>Bacillota</taxon>
        <taxon>Bacilli</taxon>
        <taxon>Lactobacillales</taxon>
        <taxon>Enterococcaceae</taxon>
        <taxon>Vagococcus</taxon>
    </lineage>
</organism>
<evidence type="ECO:0000313" key="2">
    <source>
        <dbReference type="Proteomes" id="UP000288197"/>
    </source>
</evidence>
<gene>
    <name evidence="1" type="ORF">CBF32_01410</name>
</gene>
<dbReference type="EMBL" id="NGJX01000001">
    <property type="protein sequence ID" value="RSU05682.1"/>
    <property type="molecule type" value="Genomic_DNA"/>
</dbReference>
<comment type="caution">
    <text evidence="1">The sequence shown here is derived from an EMBL/GenBank/DDBJ whole genome shotgun (WGS) entry which is preliminary data.</text>
</comment>
<dbReference type="Pfam" id="PF20585">
    <property type="entry name" value="Pectate_lyase_5"/>
    <property type="match status" value="1"/>
</dbReference>
<protein>
    <submittedName>
        <fullName evidence="1">Uncharacterized protein</fullName>
    </submittedName>
</protein>
<sequence length="275" mass="30042">MKKTLIVLKFCVLILTLFISVSLNMVHVSAENERILPTDSELELADNAYYLKKGNFNPNEKVVNVSNCTEFVRAYKDNTVTKIKLTTDITSQDISVDGVSTTIFGDNADEYRKSSLVIDGGYTDSITGETKQYGLTLIGSKMLRTSNAPTGFTETAADGSTQNRSMFHLKNLSIAQPGTENAYSYGFIGAPGVDTTVAGENVNAPYSKNWYFRFTNVNTDIDDNTTAYRGVARAIVGYQSEVTLAGRVELSVSGETFYLGSLIVEPKASFKGITE</sequence>
<evidence type="ECO:0000313" key="1">
    <source>
        <dbReference type="EMBL" id="RSU05682.1"/>
    </source>
</evidence>
<reference evidence="1 2" key="1">
    <citation type="submission" date="2017-05" db="EMBL/GenBank/DDBJ databases">
        <title>Vagococcus spp. assemblies.</title>
        <authorList>
            <person name="Gulvik C.A."/>
        </authorList>
    </citation>
    <scope>NUCLEOTIDE SEQUENCE [LARGE SCALE GENOMIC DNA]</scope>
    <source>
        <strain evidence="1 2">NCFB 2497</strain>
    </source>
</reference>
<name>A0A369B0U5_9ENTE</name>
<dbReference type="InterPro" id="IPR046776">
    <property type="entry name" value="Pectate_lyase_5"/>
</dbReference>
<accession>A0A369B0U5</accession>
<dbReference type="RefSeq" id="WP_114288720.1">
    <property type="nucleotide sequence ID" value="NZ_JAYEYI010000012.1"/>
</dbReference>
<dbReference type="AlphaFoldDB" id="A0A369B0U5"/>
<dbReference type="GeneID" id="63145430"/>
<dbReference type="Proteomes" id="UP000288197">
    <property type="component" value="Unassembled WGS sequence"/>
</dbReference>